<dbReference type="EMBL" id="CM042018">
    <property type="protein sequence ID" value="KAI3829180.1"/>
    <property type="molecule type" value="Genomic_DNA"/>
</dbReference>
<sequence length="240" mass="27147">MLALYVRVEDGWMRFYLFGKILVDILPDLSSLRVLSLSRFEIIEVWSTNSKVVFPCLRELRIKNCGNLADISLEALPSLRVLKINTCGDGVLKSLVKAGSSITELKITYISGLTDEVWRGVVKYLGVVEDVTIKYCNEIRYLWESEVEASKVLRSLKKLKVCECKNMVSLGEKEEDDSFGSNLLSSLRMLEISFCNSMEQTLLPSFLSLEIIGCHRDLEERCNGRSSHYWPSSLTSLAAN</sequence>
<name>A0ACB9KAE1_9ASTR</name>
<organism evidence="1 2">
    <name type="scientific">Smallanthus sonchifolius</name>
    <dbReference type="NCBI Taxonomy" id="185202"/>
    <lineage>
        <taxon>Eukaryota</taxon>
        <taxon>Viridiplantae</taxon>
        <taxon>Streptophyta</taxon>
        <taxon>Embryophyta</taxon>
        <taxon>Tracheophyta</taxon>
        <taxon>Spermatophyta</taxon>
        <taxon>Magnoliopsida</taxon>
        <taxon>eudicotyledons</taxon>
        <taxon>Gunneridae</taxon>
        <taxon>Pentapetalae</taxon>
        <taxon>asterids</taxon>
        <taxon>campanulids</taxon>
        <taxon>Asterales</taxon>
        <taxon>Asteraceae</taxon>
        <taxon>Asteroideae</taxon>
        <taxon>Heliantheae alliance</taxon>
        <taxon>Millerieae</taxon>
        <taxon>Smallanthus</taxon>
    </lineage>
</organism>
<reference evidence="2" key="1">
    <citation type="journal article" date="2022" name="Mol. Ecol. Resour.">
        <title>The genomes of chicory, endive, great burdock and yacon provide insights into Asteraceae palaeo-polyploidization history and plant inulin production.</title>
        <authorList>
            <person name="Fan W."/>
            <person name="Wang S."/>
            <person name="Wang H."/>
            <person name="Wang A."/>
            <person name="Jiang F."/>
            <person name="Liu H."/>
            <person name="Zhao H."/>
            <person name="Xu D."/>
            <person name="Zhang Y."/>
        </authorList>
    </citation>
    <scope>NUCLEOTIDE SEQUENCE [LARGE SCALE GENOMIC DNA]</scope>
    <source>
        <strain evidence="2">cv. Yunnan</strain>
    </source>
</reference>
<gene>
    <name evidence="1" type="ORF">L1987_03297</name>
</gene>
<comment type="caution">
    <text evidence="1">The sequence shown here is derived from an EMBL/GenBank/DDBJ whole genome shotgun (WGS) entry which is preliminary data.</text>
</comment>
<reference evidence="1 2" key="2">
    <citation type="journal article" date="2022" name="Mol. Ecol. Resour.">
        <title>The genomes of chicory, endive, great burdock and yacon provide insights into Asteraceae paleo-polyploidization history and plant inulin production.</title>
        <authorList>
            <person name="Fan W."/>
            <person name="Wang S."/>
            <person name="Wang H."/>
            <person name="Wang A."/>
            <person name="Jiang F."/>
            <person name="Liu H."/>
            <person name="Zhao H."/>
            <person name="Xu D."/>
            <person name="Zhang Y."/>
        </authorList>
    </citation>
    <scope>NUCLEOTIDE SEQUENCE [LARGE SCALE GENOMIC DNA]</scope>
    <source>
        <strain evidence="2">cv. Yunnan</strain>
        <tissue evidence="1">Leaves</tissue>
    </source>
</reference>
<evidence type="ECO:0000313" key="1">
    <source>
        <dbReference type="EMBL" id="KAI3829180.1"/>
    </source>
</evidence>
<accession>A0ACB9KAE1</accession>
<evidence type="ECO:0000313" key="2">
    <source>
        <dbReference type="Proteomes" id="UP001056120"/>
    </source>
</evidence>
<protein>
    <submittedName>
        <fullName evidence="1">Uncharacterized protein</fullName>
    </submittedName>
</protein>
<dbReference type="Proteomes" id="UP001056120">
    <property type="component" value="Linkage Group LG01"/>
</dbReference>
<keyword evidence="2" id="KW-1185">Reference proteome</keyword>
<proteinExistence type="predicted"/>